<name>A0A9P6ATN7_9AGAM</name>
<comment type="caution">
    <text evidence="1">The sequence shown here is derived from an EMBL/GenBank/DDBJ whole genome shotgun (WGS) entry which is preliminary data.</text>
</comment>
<protein>
    <submittedName>
        <fullName evidence="1">Uncharacterized protein</fullName>
    </submittedName>
</protein>
<dbReference type="Proteomes" id="UP000886523">
    <property type="component" value="Unassembled WGS sequence"/>
</dbReference>
<sequence>MPDRQMWCSESSPVYPSLHRNLDSFKVCSYFKDVIQSSIILQYLIKLDMFGYIDALGSMDAPLIPATRLNQLERHVEAWNNLDWMETRLSAPPHDVQDFGIVSQGIFATSDRSGVYCIQLPRPMQGIPLRTWVLGGFAFPITQIEIDPSNNLLVVLSRTFLRPDVHNVALYLHTLSGNHPHPRVRNHILFQFLQTRSTP</sequence>
<reference evidence="1" key="1">
    <citation type="journal article" date="2020" name="Nat. Commun.">
        <title>Large-scale genome sequencing of mycorrhizal fungi provides insights into the early evolution of symbiotic traits.</title>
        <authorList>
            <person name="Miyauchi S."/>
            <person name="Kiss E."/>
            <person name="Kuo A."/>
            <person name="Drula E."/>
            <person name="Kohler A."/>
            <person name="Sanchez-Garcia M."/>
            <person name="Morin E."/>
            <person name="Andreopoulos B."/>
            <person name="Barry K.W."/>
            <person name="Bonito G."/>
            <person name="Buee M."/>
            <person name="Carver A."/>
            <person name="Chen C."/>
            <person name="Cichocki N."/>
            <person name="Clum A."/>
            <person name="Culley D."/>
            <person name="Crous P.W."/>
            <person name="Fauchery L."/>
            <person name="Girlanda M."/>
            <person name="Hayes R.D."/>
            <person name="Keri Z."/>
            <person name="LaButti K."/>
            <person name="Lipzen A."/>
            <person name="Lombard V."/>
            <person name="Magnuson J."/>
            <person name="Maillard F."/>
            <person name="Murat C."/>
            <person name="Nolan M."/>
            <person name="Ohm R.A."/>
            <person name="Pangilinan J."/>
            <person name="Pereira M.F."/>
            <person name="Perotto S."/>
            <person name="Peter M."/>
            <person name="Pfister S."/>
            <person name="Riley R."/>
            <person name="Sitrit Y."/>
            <person name="Stielow J.B."/>
            <person name="Szollosi G."/>
            <person name="Zifcakova L."/>
            <person name="Stursova M."/>
            <person name="Spatafora J.W."/>
            <person name="Tedersoo L."/>
            <person name="Vaario L.M."/>
            <person name="Yamada A."/>
            <person name="Yan M."/>
            <person name="Wang P."/>
            <person name="Xu J."/>
            <person name="Bruns T."/>
            <person name="Baldrian P."/>
            <person name="Vilgalys R."/>
            <person name="Dunand C."/>
            <person name="Henrissat B."/>
            <person name="Grigoriev I.V."/>
            <person name="Hibbett D."/>
            <person name="Nagy L.G."/>
            <person name="Martin F.M."/>
        </authorList>
    </citation>
    <scope>NUCLEOTIDE SEQUENCE</scope>
    <source>
        <strain evidence="1">UP504</strain>
    </source>
</reference>
<dbReference type="EMBL" id="MU128996">
    <property type="protein sequence ID" value="KAF9511768.1"/>
    <property type="molecule type" value="Genomic_DNA"/>
</dbReference>
<accession>A0A9P6ATN7</accession>
<organism evidence="1 2">
    <name type="scientific">Hydnum rufescens UP504</name>
    <dbReference type="NCBI Taxonomy" id="1448309"/>
    <lineage>
        <taxon>Eukaryota</taxon>
        <taxon>Fungi</taxon>
        <taxon>Dikarya</taxon>
        <taxon>Basidiomycota</taxon>
        <taxon>Agaricomycotina</taxon>
        <taxon>Agaricomycetes</taxon>
        <taxon>Cantharellales</taxon>
        <taxon>Hydnaceae</taxon>
        <taxon>Hydnum</taxon>
    </lineage>
</organism>
<dbReference type="OrthoDB" id="2745718at2759"/>
<evidence type="ECO:0000313" key="2">
    <source>
        <dbReference type="Proteomes" id="UP000886523"/>
    </source>
</evidence>
<evidence type="ECO:0000313" key="1">
    <source>
        <dbReference type="EMBL" id="KAF9511768.1"/>
    </source>
</evidence>
<dbReference type="AlphaFoldDB" id="A0A9P6ATN7"/>
<keyword evidence="2" id="KW-1185">Reference proteome</keyword>
<proteinExistence type="predicted"/>
<gene>
    <name evidence="1" type="ORF">BS47DRAFT_1346358</name>
</gene>